<reference evidence="1" key="1">
    <citation type="submission" date="2015-04" db="UniProtKB">
        <authorList>
            <consortium name="EnsemblPlants"/>
        </authorList>
    </citation>
    <scope>IDENTIFICATION</scope>
    <source>
        <strain evidence="1">SL10</strain>
    </source>
</reference>
<reference evidence="1" key="2">
    <citation type="submission" date="2018-04" db="EMBL/GenBank/DDBJ databases">
        <title>OnivRS2 (Oryza nivara Reference Sequence Version 2).</title>
        <authorList>
            <person name="Zhang J."/>
            <person name="Kudrna D."/>
            <person name="Lee S."/>
            <person name="Talag J."/>
            <person name="Rajasekar S."/>
            <person name="Welchert J."/>
            <person name="Hsing Y.-I."/>
            <person name="Wing R.A."/>
        </authorList>
    </citation>
    <scope>NUCLEOTIDE SEQUENCE [LARGE SCALE GENOMIC DNA]</scope>
    <source>
        <strain evidence="1">SL10</strain>
    </source>
</reference>
<dbReference type="OMA" id="SKKWASW"/>
<sequence length="117" mass="12978">MAGRSGCFFFFGTRFLGPSKKWASWALGDLKRVVQRPNDDVLDLQMLAQRSSASLRVAAAAVAPWRWWRRSTGSRRLAETAGADDQAAAAAAAGEPWRRIAAWTWLLGLLYIVEVKI</sequence>
<dbReference type="HOGENOM" id="CLU_2282071_0_0_1"/>
<evidence type="ECO:0000313" key="1">
    <source>
        <dbReference type="EnsemblPlants" id="ONIVA06G09320.1"/>
    </source>
</evidence>
<proteinExistence type="predicted"/>
<dbReference type="Gramene" id="ONIVA06G09320.1">
    <property type="protein sequence ID" value="ONIVA06G09320.1"/>
    <property type="gene ID" value="ONIVA06G09320"/>
</dbReference>
<accession>A0A0E0HMY6</accession>
<organism evidence="1">
    <name type="scientific">Oryza nivara</name>
    <name type="common">Indian wild rice</name>
    <name type="synonym">Oryza sativa f. spontanea</name>
    <dbReference type="NCBI Taxonomy" id="4536"/>
    <lineage>
        <taxon>Eukaryota</taxon>
        <taxon>Viridiplantae</taxon>
        <taxon>Streptophyta</taxon>
        <taxon>Embryophyta</taxon>
        <taxon>Tracheophyta</taxon>
        <taxon>Spermatophyta</taxon>
        <taxon>Magnoliopsida</taxon>
        <taxon>Liliopsida</taxon>
        <taxon>Poales</taxon>
        <taxon>Poaceae</taxon>
        <taxon>BOP clade</taxon>
        <taxon>Oryzoideae</taxon>
        <taxon>Oryzeae</taxon>
        <taxon>Oryzinae</taxon>
        <taxon>Oryza</taxon>
    </lineage>
</organism>
<keyword evidence="2" id="KW-1185">Reference proteome</keyword>
<protein>
    <submittedName>
        <fullName evidence="1">Uncharacterized protein</fullName>
    </submittedName>
</protein>
<dbReference type="EnsemblPlants" id="ONIVA06G09320.1">
    <property type="protein sequence ID" value="ONIVA06G09320.1"/>
    <property type="gene ID" value="ONIVA06G09320"/>
</dbReference>
<dbReference type="Proteomes" id="UP000006591">
    <property type="component" value="Chromosome 6"/>
</dbReference>
<dbReference type="AlphaFoldDB" id="A0A0E0HMY6"/>
<name>A0A0E0HMY6_ORYNI</name>
<evidence type="ECO:0000313" key="2">
    <source>
        <dbReference type="Proteomes" id="UP000006591"/>
    </source>
</evidence>